<organism evidence="1">
    <name type="scientific">Picea glauca</name>
    <name type="common">White spruce</name>
    <name type="synonym">Pinus glauca</name>
    <dbReference type="NCBI Taxonomy" id="3330"/>
    <lineage>
        <taxon>Eukaryota</taxon>
        <taxon>Viridiplantae</taxon>
        <taxon>Streptophyta</taxon>
        <taxon>Embryophyta</taxon>
        <taxon>Tracheophyta</taxon>
        <taxon>Spermatophyta</taxon>
        <taxon>Pinopsida</taxon>
        <taxon>Pinidae</taxon>
        <taxon>Conifers I</taxon>
        <taxon>Pinales</taxon>
        <taxon>Pinaceae</taxon>
        <taxon>Picea</taxon>
    </lineage>
</organism>
<name>A0A124GME4_PICGL</name>
<dbReference type="EMBL" id="LKAM01000019">
    <property type="protein sequence ID" value="KUM45411.1"/>
    <property type="molecule type" value="Genomic_DNA"/>
</dbReference>
<keyword evidence="1" id="KW-0496">Mitochondrion</keyword>
<sequence>MVFRSYISDLDPDSSKEYRRGLFPSWLAQELDRDGTMSKIIRATPVCQRISLARPAQSGESQPPPLTEPPSYDIMQELLSVPARVSMYDLLRLAPQVRKALATALQNAEQYAP</sequence>
<accession>A0A124GME4</accession>
<reference evidence="1" key="1">
    <citation type="journal article" date="2015" name="Genome Biol. Evol.">
        <title>Organellar Genomes of White Spruce (Picea glauca): Assembly and Annotation.</title>
        <authorList>
            <person name="Jackman S.D."/>
            <person name="Warren R.L."/>
            <person name="Gibb E.A."/>
            <person name="Vandervalk B.P."/>
            <person name="Mohamadi H."/>
            <person name="Chu J."/>
            <person name="Raymond A."/>
            <person name="Pleasance S."/>
            <person name="Coope R."/>
            <person name="Wildung M.R."/>
            <person name="Ritland C.E."/>
            <person name="Bousquet J."/>
            <person name="Jones S.J."/>
            <person name="Bohlmann J."/>
            <person name="Birol I."/>
        </authorList>
    </citation>
    <scope>NUCLEOTIDE SEQUENCE [LARGE SCALE GENOMIC DNA]</scope>
    <source>
        <tissue evidence="1">Flushing bud</tissue>
    </source>
</reference>
<gene>
    <name evidence="1" type="ORF">ABT39_MTgene2678</name>
</gene>
<proteinExistence type="predicted"/>
<evidence type="ECO:0000313" key="1">
    <source>
        <dbReference type="EMBL" id="KUM45411.1"/>
    </source>
</evidence>
<comment type="caution">
    <text evidence="1">The sequence shown here is derived from an EMBL/GenBank/DDBJ whole genome shotgun (WGS) entry which is preliminary data.</text>
</comment>
<dbReference type="AlphaFoldDB" id="A0A124GME4"/>
<protein>
    <submittedName>
        <fullName evidence="1">Uncharacterized protein</fullName>
    </submittedName>
</protein>
<geneLocation type="mitochondrion" evidence="1"/>